<comment type="similarity">
    <text evidence="2 10">Belongs to the ABC-4 integral membrane protein family. FtsX subfamily.</text>
</comment>
<dbReference type="Pfam" id="PF02687">
    <property type="entry name" value="FtsX"/>
    <property type="match status" value="1"/>
</dbReference>
<evidence type="ECO:0000313" key="15">
    <source>
        <dbReference type="Proteomes" id="UP000178425"/>
    </source>
</evidence>
<dbReference type="Proteomes" id="UP000178425">
    <property type="component" value="Unassembled WGS sequence"/>
</dbReference>
<comment type="caution">
    <text evidence="14">The sequence shown here is derived from an EMBL/GenBank/DDBJ whole genome shotgun (WGS) entry which is preliminary data.</text>
</comment>
<proteinExistence type="inferred from homology"/>
<evidence type="ECO:0000256" key="10">
    <source>
        <dbReference type="PIRNR" id="PIRNR003097"/>
    </source>
</evidence>
<evidence type="ECO:0000256" key="1">
    <source>
        <dbReference type="ARBA" id="ARBA00004651"/>
    </source>
</evidence>
<evidence type="ECO:0000256" key="9">
    <source>
        <dbReference type="ARBA" id="ARBA00023306"/>
    </source>
</evidence>
<accession>A0A1F5WPQ0</accession>
<feature type="transmembrane region" description="Helical" evidence="11">
    <location>
        <begin position="239"/>
        <end position="261"/>
    </location>
</feature>
<gene>
    <name evidence="14" type="ORF">A2W54_00380</name>
</gene>
<evidence type="ECO:0000256" key="8">
    <source>
        <dbReference type="ARBA" id="ARBA00023136"/>
    </source>
</evidence>
<name>A0A1F5WPQ0_9BACT</name>
<sequence length="310" mass="34234">MDQITFKRIFKWGFINFFRNGVVSVATVLVMSLSIFMIGLVIIGSIFLNGVITSLEEKVDISVYFKAGSPEEGIFSMQKSLEGNEDVAGVKYISQDEALRIFKERHANDDLVLRSLDVVEANPFSASLEIKAKDTSKYGEINKLLEGQSAANLIDVNPDGEKKITYRQNQVAIEKLATILNTARLAGFAVSLMLAVIAIMVAYNTVRLAIYNSKDEISVMQLVGASYAFIRGPFLVEGVMYGLLSSVFTLAVFYPIFWWAGQKTASIFGGLNVFSYFTANILEISLILFGVGLFLGVFSSAIAIRKYLRV</sequence>
<dbReference type="InterPro" id="IPR003838">
    <property type="entry name" value="ABC3_permease_C"/>
</dbReference>
<feature type="domain" description="FtsX extracellular" evidence="13">
    <location>
        <begin position="59"/>
        <end position="147"/>
    </location>
</feature>
<keyword evidence="4 10" id="KW-1003">Cell membrane</keyword>
<evidence type="ECO:0000256" key="3">
    <source>
        <dbReference type="ARBA" id="ARBA00021907"/>
    </source>
</evidence>
<keyword evidence="9 10" id="KW-0131">Cell cycle</keyword>
<dbReference type="Pfam" id="PF18075">
    <property type="entry name" value="FtsX_ECD"/>
    <property type="match status" value="1"/>
</dbReference>
<evidence type="ECO:0000256" key="5">
    <source>
        <dbReference type="ARBA" id="ARBA00022618"/>
    </source>
</evidence>
<dbReference type="PANTHER" id="PTHR47755">
    <property type="entry name" value="CELL DIVISION PROTEIN FTSX"/>
    <property type="match status" value="1"/>
</dbReference>
<evidence type="ECO:0000259" key="13">
    <source>
        <dbReference type="Pfam" id="PF18075"/>
    </source>
</evidence>
<dbReference type="EMBL" id="MFHI01000038">
    <property type="protein sequence ID" value="OGF77653.1"/>
    <property type="molecule type" value="Genomic_DNA"/>
</dbReference>
<keyword evidence="5 10" id="KW-0132">Cell division</keyword>
<reference evidence="14 15" key="1">
    <citation type="journal article" date="2016" name="Nat. Commun.">
        <title>Thousands of microbial genomes shed light on interconnected biogeochemical processes in an aquifer system.</title>
        <authorList>
            <person name="Anantharaman K."/>
            <person name="Brown C.T."/>
            <person name="Hug L.A."/>
            <person name="Sharon I."/>
            <person name="Castelle C.J."/>
            <person name="Probst A.J."/>
            <person name="Thomas B.C."/>
            <person name="Singh A."/>
            <person name="Wilkins M.J."/>
            <person name="Karaoz U."/>
            <person name="Brodie E.L."/>
            <person name="Williams K.H."/>
            <person name="Hubbard S.S."/>
            <person name="Banfield J.F."/>
        </authorList>
    </citation>
    <scope>NUCLEOTIDE SEQUENCE [LARGE SCALE GENOMIC DNA]</scope>
</reference>
<dbReference type="InterPro" id="IPR004513">
    <property type="entry name" value="FtsX"/>
</dbReference>
<feature type="domain" description="ABC3 transporter permease C-terminal" evidence="12">
    <location>
        <begin position="189"/>
        <end position="309"/>
    </location>
</feature>
<evidence type="ECO:0000259" key="12">
    <source>
        <dbReference type="Pfam" id="PF02687"/>
    </source>
</evidence>
<dbReference type="PIRSF" id="PIRSF003097">
    <property type="entry name" value="FtsX"/>
    <property type="match status" value="1"/>
</dbReference>
<evidence type="ECO:0000256" key="2">
    <source>
        <dbReference type="ARBA" id="ARBA00007379"/>
    </source>
</evidence>
<dbReference type="GO" id="GO:0005886">
    <property type="term" value="C:plasma membrane"/>
    <property type="evidence" value="ECO:0007669"/>
    <property type="project" value="UniProtKB-SubCell"/>
</dbReference>
<evidence type="ECO:0000313" key="14">
    <source>
        <dbReference type="EMBL" id="OGF77653.1"/>
    </source>
</evidence>
<feature type="transmembrane region" description="Helical" evidence="11">
    <location>
        <begin position="281"/>
        <end position="304"/>
    </location>
</feature>
<dbReference type="AlphaFoldDB" id="A0A1F5WPQ0"/>
<evidence type="ECO:0000256" key="11">
    <source>
        <dbReference type="SAM" id="Phobius"/>
    </source>
</evidence>
<evidence type="ECO:0000256" key="6">
    <source>
        <dbReference type="ARBA" id="ARBA00022692"/>
    </source>
</evidence>
<comment type="subcellular location">
    <subcellularLocation>
        <location evidence="1">Cell membrane</location>
        <topology evidence="1">Multi-pass membrane protein</topology>
    </subcellularLocation>
</comment>
<dbReference type="Gene3D" id="3.30.70.3040">
    <property type="match status" value="1"/>
</dbReference>
<keyword evidence="6 11" id="KW-0812">Transmembrane</keyword>
<dbReference type="PANTHER" id="PTHR47755:SF1">
    <property type="entry name" value="CELL DIVISION PROTEIN FTSX"/>
    <property type="match status" value="1"/>
</dbReference>
<dbReference type="GO" id="GO:0051301">
    <property type="term" value="P:cell division"/>
    <property type="evidence" value="ECO:0007669"/>
    <property type="project" value="UniProtKB-KW"/>
</dbReference>
<evidence type="ECO:0000256" key="7">
    <source>
        <dbReference type="ARBA" id="ARBA00022989"/>
    </source>
</evidence>
<evidence type="ECO:0000256" key="4">
    <source>
        <dbReference type="ARBA" id="ARBA00022475"/>
    </source>
</evidence>
<keyword evidence="7 11" id="KW-1133">Transmembrane helix</keyword>
<feature type="transmembrane region" description="Helical" evidence="11">
    <location>
        <begin position="21"/>
        <end position="48"/>
    </location>
</feature>
<feature type="transmembrane region" description="Helical" evidence="11">
    <location>
        <begin position="185"/>
        <end position="206"/>
    </location>
</feature>
<dbReference type="InterPro" id="IPR040690">
    <property type="entry name" value="FtsX_ECD"/>
</dbReference>
<keyword evidence="8 10" id="KW-0472">Membrane</keyword>
<organism evidence="14 15">
    <name type="scientific">Candidatus Giovannonibacteria bacterium RIFCSPHIGHO2_02_43_13</name>
    <dbReference type="NCBI Taxonomy" id="1798330"/>
    <lineage>
        <taxon>Bacteria</taxon>
        <taxon>Candidatus Giovannoniibacteriota</taxon>
    </lineage>
</organism>
<protein>
    <recommendedName>
        <fullName evidence="3 10">Cell division protein FtsX</fullName>
    </recommendedName>
</protein>